<keyword evidence="6 7" id="KW-0067">ATP-binding</keyword>
<feature type="region of interest" description="Disordered" evidence="8">
    <location>
        <begin position="72"/>
        <end position="91"/>
    </location>
</feature>
<dbReference type="AlphaFoldDB" id="A0A0V1PRS2"/>
<feature type="compositionally biased region" description="Polar residues" evidence="8">
    <location>
        <begin position="20"/>
        <end position="31"/>
    </location>
</feature>
<feature type="binding site" evidence="7">
    <location>
        <position position="453"/>
    </location>
    <ligand>
        <name>ATP</name>
        <dbReference type="ChEBI" id="CHEBI:30616"/>
    </ligand>
</feature>
<dbReference type="InterPro" id="IPR011009">
    <property type="entry name" value="Kinase-like_dom_sf"/>
</dbReference>
<evidence type="ECO:0000256" key="1">
    <source>
        <dbReference type="ARBA" id="ARBA00008867"/>
    </source>
</evidence>
<evidence type="ECO:0000313" key="11">
    <source>
        <dbReference type="Proteomes" id="UP000054251"/>
    </source>
</evidence>
<evidence type="ECO:0000256" key="6">
    <source>
        <dbReference type="ARBA" id="ARBA00022840"/>
    </source>
</evidence>
<dbReference type="GO" id="GO:0004674">
    <property type="term" value="F:protein serine/threonine kinase activity"/>
    <property type="evidence" value="ECO:0007669"/>
    <property type="project" value="UniProtKB-KW"/>
</dbReference>
<gene>
    <name evidence="10" type="ORF">AC631_05390</name>
</gene>
<evidence type="ECO:0000313" key="10">
    <source>
        <dbReference type="EMBL" id="KRZ98841.1"/>
    </source>
</evidence>
<evidence type="ECO:0000256" key="5">
    <source>
        <dbReference type="ARBA" id="ARBA00022777"/>
    </source>
</evidence>
<dbReference type="GO" id="GO:0030447">
    <property type="term" value="P:filamentous growth"/>
    <property type="evidence" value="ECO:0007669"/>
    <property type="project" value="UniProtKB-ARBA"/>
</dbReference>
<keyword evidence="5" id="KW-0418">Kinase</keyword>
<feature type="domain" description="Protein kinase" evidence="9">
    <location>
        <begin position="418"/>
        <end position="809"/>
    </location>
</feature>
<dbReference type="InterPro" id="IPR050494">
    <property type="entry name" value="Ser_Thr_dual-spec_kinase"/>
</dbReference>
<dbReference type="Gene3D" id="3.30.200.20">
    <property type="entry name" value="Phosphorylase Kinase, domain 1"/>
    <property type="match status" value="1"/>
</dbReference>
<evidence type="ECO:0000256" key="2">
    <source>
        <dbReference type="ARBA" id="ARBA00022527"/>
    </source>
</evidence>
<dbReference type="Proteomes" id="UP000054251">
    <property type="component" value="Unassembled WGS sequence"/>
</dbReference>
<dbReference type="PANTHER" id="PTHR24058">
    <property type="entry name" value="DUAL SPECIFICITY PROTEIN KINASE"/>
    <property type="match status" value="1"/>
</dbReference>
<name>A0A0V1PRS2_9ASCO</name>
<dbReference type="PANTHER" id="PTHR24058:SF22">
    <property type="entry name" value="DUAL SPECIFICITY TYROSINE-PHOSPHORYLATION-REGULATED KINASE 4"/>
    <property type="match status" value="1"/>
</dbReference>
<feature type="region of interest" description="Disordered" evidence="8">
    <location>
        <begin position="1"/>
        <end position="62"/>
    </location>
</feature>
<dbReference type="GO" id="GO:0005737">
    <property type="term" value="C:cytoplasm"/>
    <property type="evidence" value="ECO:0007669"/>
    <property type="project" value="TreeGrafter"/>
</dbReference>
<dbReference type="PROSITE" id="PS50011">
    <property type="entry name" value="PROTEIN_KINASE_DOM"/>
    <property type="match status" value="1"/>
</dbReference>
<evidence type="ECO:0000259" key="9">
    <source>
        <dbReference type="PROSITE" id="PS50011"/>
    </source>
</evidence>
<dbReference type="SMART" id="SM00220">
    <property type="entry name" value="S_TKc"/>
    <property type="match status" value="1"/>
</dbReference>
<keyword evidence="2" id="KW-0723">Serine/threonine-protein kinase</keyword>
<comment type="caution">
    <text evidence="10">The sequence shown here is derived from an EMBL/GenBank/DDBJ whole genome shotgun (WGS) entry which is preliminary data.</text>
</comment>
<evidence type="ECO:0000256" key="3">
    <source>
        <dbReference type="ARBA" id="ARBA00022679"/>
    </source>
</evidence>
<accession>A0A0V1PRS2</accession>
<keyword evidence="11" id="KW-1185">Reference proteome</keyword>
<feature type="compositionally biased region" description="Polar residues" evidence="8">
    <location>
        <begin position="45"/>
        <end position="58"/>
    </location>
</feature>
<feature type="region of interest" description="Disordered" evidence="8">
    <location>
        <begin position="263"/>
        <end position="297"/>
    </location>
</feature>
<evidence type="ECO:0000256" key="7">
    <source>
        <dbReference type="PROSITE-ProRule" id="PRU10141"/>
    </source>
</evidence>
<dbReference type="GO" id="GO:0005856">
    <property type="term" value="C:cytoskeleton"/>
    <property type="evidence" value="ECO:0007669"/>
    <property type="project" value="TreeGrafter"/>
</dbReference>
<feature type="region of interest" description="Disordered" evidence="8">
    <location>
        <begin position="129"/>
        <end position="178"/>
    </location>
</feature>
<feature type="compositionally biased region" description="Basic and acidic residues" evidence="8">
    <location>
        <begin position="282"/>
        <end position="294"/>
    </location>
</feature>
<dbReference type="InterPro" id="IPR008271">
    <property type="entry name" value="Ser/Thr_kinase_AS"/>
</dbReference>
<organism evidence="10 11">
    <name type="scientific">Debaryomyces fabryi</name>
    <dbReference type="NCBI Taxonomy" id="58627"/>
    <lineage>
        <taxon>Eukaryota</taxon>
        <taxon>Fungi</taxon>
        <taxon>Dikarya</taxon>
        <taxon>Ascomycota</taxon>
        <taxon>Saccharomycotina</taxon>
        <taxon>Pichiomycetes</taxon>
        <taxon>Debaryomycetaceae</taxon>
        <taxon>Debaryomyces</taxon>
    </lineage>
</organism>
<feature type="compositionally biased region" description="Polar residues" evidence="8">
    <location>
        <begin position="129"/>
        <end position="156"/>
    </location>
</feature>
<evidence type="ECO:0000256" key="8">
    <source>
        <dbReference type="SAM" id="MobiDB-lite"/>
    </source>
</evidence>
<dbReference type="Pfam" id="PF00069">
    <property type="entry name" value="Pkinase"/>
    <property type="match status" value="1"/>
</dbReference>
<protein>
    <recommendedName>
        <fullName evidence="9">Protein kinase domain-containing protein</fullName>
    </recommendedName>
</protein>
<comment type="similarity">
    <text evidence="1">Belongs to the protein kinase superfamily. CMGC Ser/Thr protein kinase family. MNB/DYRK subfamily.</text>
</comment>
<reference evidence="10 11" key="1">
    <citation type="submission" date="2015-11" db="EMBL/GenBank/DDBJ databases">
        <title>The genome of Debaryomyces fabryi.</title>
        <authorList>
            <person name="Tafer H."/>
            <person name="Lopandic K."/>
        </authorList>
    </citation>
    <scope>NUCLEOTIDE SEQUENCE [LARGE SCALE GENOMIC DNA]</scope>
    <source>
        <strain evidence="10 11">CBS 789</strain>
    </source>
</reference>
<dbReference type="PROSITE" id="PS00108">
    <property type="entry name" value="PROTEIN_KINASE_ST"/>
    <property type="match status" value="1"/>
</dbReference>
<proteinExistence type="inferred from homology"/>
<dbReference type="Gene3D" id="1.10.510.10">
    <property type="entry name" value="Transferase(Phosphotransferase) domain 1"/>
    <property type="match status" value="1"/>
</dbReference>
<evidence type="ECO:0000256" key="4">
    <source>
        <dbReference type="ARBA" id="ARBA00022741"/>
    </source>
</evidence>
<keyword evidence="3" id="KW-0808">Transferase</keyword>
<dbReference type="GO" id="GO:0005524">
    <property type="term" value="F:ATP binding"/>
    <property type="evidence" value="ECO:0007669"/>
    <property type="project" value="UniProtKB-UniRule"/>
</dbReference>
<dbReference type="SUPFAM" id="SSF56112">
    <property type="entry name" value="Protein kinase-like (PK-like)"/>
    <property type="match status" value="1"/>
</dbReference>
<dbReference type="GeneID" id="26842399"/>
<dbReference type="OrthoDB" id="9332038at2759"/>
<keyword evidence="4 7" id="KW-0547">Nucleotide-binding</keyword>
<dbReference type="EMBL" id="LMYN01000202">
    <property type="protein sequence ID" value="KRZ98841.1"/>
    <property type="molecule type" value="Genomic_DNA"/>
</dbReference>
<dbReference type="InterPro" id="IPR017441">
    <property type="entry name" value="Protein_kinase_ATP_BS"/>
</dbReference>
<dbReference type="PROSITE" id="PS00107">
    <property type="entry name" value="PROTEIN_KINASE_ATP"/>
    <property type="match status" value="1"/>
</dbReference>
<dbReference type="RefSeq" id="XP_015464944.1">
    <property type="nucleotide sequence ID" value="XM_015614219.1"/>
</dbReference>
<sequence>MSGGPRSGKKKTYPSHLFPNGNSNANYTTPCKQPVLSTAKRAKSRNLSNQLKNASNSTADEHLVVTPSRIGSQNIHKHGNRSLSTVKQPSKRILSCPMSERPHRAKDHQFSFMKETSSSMNKHVSIFNNEVGTSPTPNKVSQEPQLLTKRVSSSNSTKRRHQLENRSRNVSGGSYNHGLRDRRIMSTHAPATRPTDITNISYSVPTLKFHEIKSKDEHLKIPHYNGFTYNTQYDTMNSPSKLRNVSQPFTQKSKQDVYDRLYNNSHSNRAKTGIASPNSLSSRRDRLENRKQNTETDLNNTEIPKVQSIHELYLIIYREDQNLFLFGDTSDKSFTTNQYMDTQKLASGTSGSSGPLSIYERGEILRKKDLYFMPSENGNTLEEDPRSINVRNYSQNFGFDDSTGNYIIVPHDHINYRYEIETILGNGSFGNVVRCKDHKYSDADNNSKTVAIKIIKNDINWSLQAVYETKMLRHLNEKMKSTGQLLFEKDFPILTYIDHFHFRGHMCIISEMLSLNLYSLLEIIKFRGLSLKILKLFSRRILTGLDFIHKQNIIHCDIKPENIMIKLPPNFDPKDGNINENDVIVKIIDFGSSCFDKEISYSYIQSRFYRAPEVVLGASYNNMIDIWSFGCVIAELFSGAPLLPGKNELEQIGLILELFGAPNSSIILDQRSKLMKSAKRQKAATDINNIVSDTGMNQSIINKLPVDEKTIRKTLLFSLFDIQGKINLQFLNMRNQAVTNAAGSTLPGASAVKKKFKPNSKSLEILLRLSTSRETKKDIHLFSKFLHSIFKWNSTERPSASKLLDDLFLKEL</sequence>
<dbReference type="InterPro" id="IPR000719">
    <property type="entry name" value="Prot_kinase_dom"/>
</dbReference>